<keyword evidence="1" id="KW-0831">Ubiquinone biosynthesis</keyword>
<reference evidence="2" key="1">
    <citation type="submission" date="2019-02" db="EMBL/GenBank/DDBJ databases">
        <authorList>
            <person name="Li S.-H."/>
        </authorList>
    </citation>
    <scope>NUCLEOTIDE SEQUENCE</scope>
    <source>
        <strain evidence="2">IMCC14734</strain>
    </source>
</reference>
<dbReference type="HAMAP" id="MF_02216">
    <property type="entry name" value="UbiK"/>
    <property type="match status" value="1"/>
</dbReference>
<keyword evidence="1" id="KW-0963">Cytoplasm</keyword>
<protein>
    <recommendedName>
        <fullName evidence="1">Ubiquinone biosynthesis accessory factor UbiK</fullName>
    </recommendedName>
</protein>
<comment type="pathway">
    <text evidence="1">Cofactor biosynthesis; ubiquinone biosynthesis.</text>
</comment>
<keyword evidence="1" id="KW-0175">Coiled coil</keyword>
<organism evidence="2 3">
    <name type="scientific">Candidatus Litorirhabdus singularis</name>
    <dbReference type="NCBI Taxonomy" id="2518993"/>
    <lineage>
        <taxon>Bacteria</taxon>
        <taxon>Pseudomonadati</taxon>
        <taxon>Pseudomonadota</taxon>
        <taxon>Gammaproteobacteria</taxon>
        <taxon>Cellvibrionales</taxon>
        <taxon>Halieaceae</taxon>
        <taxon>Candidatus Litorirhabdus</taxon>
    </lineage>
</organism>
<evidence type="ECO:0000313" key="2">
    <source>
        <dbReference type="EMBL" id="MCX2979536.1"/>
    </source>
</evidence>
<dbReference type="Pfam" id="PF04380">
    <property type="entry name" value="BMFP"/>
    <property type="match status" value="1"/>
</dbReference>
<gene>
    <name evidence="1" type="primary">ubiK</name>
    <name evidence="2" type="ORF">EYC98_01525</name>
</gene>
<evidence type="ECO:0000256" key="1">
    <source>
        <dbReference type="HAMAP-Rule" id="MF_02216"/>
    </source>
</evidence>
<comment type="caution">
    <text evidence="2">The sequence shown here is derived from an EMBL/GenBank/DDBJ whole genome shotgun (WGS) entry which is preliminary data.</text>
</comment>
<comment type="function">
    <text evidence="1">Required for efficient ubiquinone (coenzyme Q) biosynthesis. UbiK is probably an accessory factor of Ubi enzymes and facilitates ubiquinone biosynthesis by acting as an assembly factor, a targeting factor, or both.</text>
</comment>
<keyword evidence="3" id="KW-1185">Reference proteome</keyword>
<sequence length="83" mass="9313">MAIKPPPFSDVARQLGNLLGDNGGIKDEVDRTMRGLVQSGLAKMDMVSRDEFDAQTAVLARTRTRVEELERQLEALLQQRQDD</sequence>
<dbReference type="EMBL" id="SHNN01000001">
    <property type="protein sequence ID" value="MCX2979536.1"/>
    <property type="molecule type" value="Genomic_DNA"/>
</dbReference>
<accession>A0ABT3TB58</accession>
<dbReference type="PANTHER" id="PTHR38040">
    <property type="entry name" value="UBIQUINONE BIOSYNTHESIS ACCESSORY FACTOR UBIK"/>
    <property type="match status" value="1"/>
</dbReference>
<dbReference type="Proteomes" id="UP001143362">
    <property type="component" value="Unassembled WGS sequence"/>
</dbReference>
<evidence type="ECO:0000313" key="3">
    <source>
        <dbReference type="Proteomes" id="UP001143362"/>
    </source>
</evidence>
<name>A0ABT3TB58_9GAMM</name>
<comment type="similarity">
    <text evidence="1">Belongs to the UbiK family.</text>
</comment>
<comment type="subcellular location">
    <subcellularLocation>
        <location evidence="1">Cytoplasm</location>
    </subcellularLocation>
</comment>
<proteinExistence type="inferred from homology"/>
<dbReference type="InterPro" id="IPR007475">
    <property type="entry name" value="UbiK"/>
</dbReference>
<feature type="coiled-coil region" evidence="1">
    <location>
        <begin position="52"/>
        <end position="79"/>
    </location>
</feature>
<dbReference type="PANTHER" id="PTHR38040:SF1">
    <property type="entry name" value="UBIQUINONE BIOSYNTHESIS ACCESSORY FACTOR UBIK"/>
    <property type="match status" value="1"/>
</dbReference>
<dbReference type="RefSeq" id="WP_279243536.1">
    <property type="nucleotide sequence ID" value="NZ_SHNN01000001.1"/>
</dbReference>